<evidence type="ECO:0000313" key="4">
    <source>
        <dbReference type="Proteomes" id="UP000243799"/>
    </source>
</evidence>
<name>A0A1I0Y3W9_9PSEU</name>
<keyword evidence="2" id="KW-1133">Transmembrane helix</keyword>
<sequence length="279" mass="30203">MGTGQQPNPSRQYSQYQQQYAQQYPQQYHQQYPQGYYQQGAAPGAPKQKRGRKGGVLIGILVTLLVLGLAFGGYWLWYLSSDSDESTPIDTSLDLADAPMGCGMFTETEIRQVIPGTFTTEGGSGLSGDKSYAKDAQCMYSNTDTFRDEGQPGAHISVTTRLHKADDPRKYRAQSGVDKAKDELRRQPGSAIGVPNATDDKFREIDGSSGGVAAAQLSILYRNVVVTLHYSHDGLDEGQFTQPLLQLAELAIRKIDPNAGQQQQPGDPAASSAPSLPVG</sequence>
<feature type="region of interest" description="Disordered" evidence="1">
    <location>
        <begin position="258"/>
        <end position="279"/>
    </location>
</feature>
<reference evidence="4" key="1">
    <citation type="submission" date="2016-10" db="EMBL/GenBank/DDBJ databases">
        <authorList>
            <person name="Varghese N."/>
            <person name="Submissions S."/>
        </authorList>
    </citation>
    <scope>NUCLEOTIDE SEQUENCE [LARGE SCALE GENOMIC DNA]</scope>
    <source>
        <strain evidence="4">CGMCC 4.3568</strain>
    </source>
</reference>
<dbReference type="SUPFAM" id="SSF81995">
    <property type="entry name" value="beta-sandwich domain of Sec23/24"/>
    <property type="match status" value="1"/>
</dbReference>
<gene>
    <name evidence="3" type="ORF">SAMN05216266_104221</name>
</gene>
<protein>
    <recommendedName>
        <fullName evidence="5">DUF3558 domain-containing protein</fullName>
    </recommendedName>
</protein>
<feature type="region of interest" description="Disordered" evidence="1">
    <location>
        <begin position="165"/>
        <end position="196"/>
    </location>
</feature>
<evidence type="ECO:0000256" key="1">
    <source>
        <dbReference type="SAM" id="MobiDB-lite"/>
    </source>
</evidence>
<organism evidence="3 4">
    <name type="scientific">Amycolatopsis marina</name>
    <dbReference type="NCBI Taxonomy" id="490629"/>
    <lineage>
        <taxon>Bacteria</taxon>
        <taxon>Bacillati</taxon>
        <taxon>Actinomycetota</taxon>
        <taxon>Actinomycetes</taxon>
        <taxon>Pseudonocardiales</taxon>
        <taxon>Pseudonocardiaceae</taxon>
        <taxon>Amycolatopsis</taxon>
    </lineage>
</organism>
<accession>A0A1I0Y3W9</accession>
<dbReference type="Proteomes" id="UP000243799">
    <property type="component" value="Unassembled WGS sequence"/>
</dbReference>
<feature type="region of interest" description="Disordered" evidence="1">
    <location>
        <begin position="1"/>
        <end position="27"/>
    </location>
</feature>
<evidence type="ECO:0008006" key="5">
    <source>
        <dbReference type="Google" id="ProtNLM"/>
    </source>
</evidence>
<feature type="transmembrane region" description="Helical" evidence="2">
    <location>
        <begin position="56"/>
        <end position="77"/>
    </location>
</feature>
<proteinExistence type="predicted"/>
<evidence type="ECO:0000313" key="3">
    <source>
        <dbReference type="EMBL" id="SFB08019.1"/>
    </source>
</evidence>
<dbReference type="EMBL" id="FOKG01000004">
    <property type="protein sequence ID" value="SFB08019.1"/>
    <property type="molecule type" value="Genomic_DNA"/>
</dbReference>
<keyword evidence="2" id="KW-0472">Membrane</keyword>
<dbReference type="AlphaFoldDB" id="A0A1I0Y3W9"/>
<keyword evidence="4" id="KW-1185">Reference proteome</keyword>
<evidence type="ECO:0000256" key="2">
    <source>
        <dbReference type="SAM" id="Phobius"/>
    </source>
</evidence>
<keyword evidence="2" id="KW-0812">Transmembrane</keyword>